<dbReference type="Proteomes" id="UP000824782">
    <property type="component" value="Unassembled WGS sequence"/>
</dbReference>
<dbReference type="GO" id="GO:0004197">
    <property type="term" value="F:cysteine-type endopeptidase activity"/>
    <property type="evidence" value="ECO:0007669"/>
    <property type="project" value="InterPro"/>
</dbReference>
<evidence type="ECO:0000259" key="2">
    <source>
        <dbReference type="PROSITE" id="PS50208"/>
    </source>
</evidence>
<dbReference type="InterPro" id="IPR052039">
    <property type="entry name" value="Caspase-related_regulators"/>
</dbReference>
<dbReference type="Pfam" id="PF13927">
    <property type="entry name" value="Ig_3"/>
    <property type="match status" value="1"/>
</dbReference>
<dbReference type="EMBL" id="WNYA01000004">
    <property type="protein sequence ID" value="KAG8576414.1"/>
    <property type="molecule type" value="Genomic_DNA"/>
</dbReference>
<dbReference type="InterPro" id="IPR036179">
    <property type="entry name" value="Ig-like_dom_sf"/>
</dbReference>
<dbReference type="SUPFAM" id="SSF52129">
    <property type="entry name" value="Caspase-like"/>
    <property type="match status" value="1"/>
</dbReference>
<dbReference type="InterPro" id="IPR003598">
    <property type="entry name" value="Ig_sub2"/>
</dbReference>
<dbReference type="SMART" id="SM00408">
    <property type="entry name" value="IGc2"/>
    <property type="match status" value="1"/>
</dbReference>
<dbReference type="Gene3D" id="2.60.40.3360">
    <property type="match status" value="1"/>
</dbReference>
<dbReference type="PROSITE" id="PS50835">
    <property type="entry name" value="IG_LIKE"/>
    <property type="match status" value="2"/>
</dbReference>
<feature type="domain" description="Caspase family p20" evidence="2">
    <location>
        <begin position="213"/>
        <end position="337"/>
    </location>
</feature>
<dbReference type="PANTHER" id="PTHR22576:SF38">
    <property type="entry name" value="MUCOSA-ASSOCIATED LYMPHOID TISSUE LYMPHOMA TRANSLOCATION PROTEIN 1-LIKE"/>
    <property type="match status" value="1"/>
</dbReference>
<gene>
    <name evidence="4" type="ORF">GDO81_009854</name>
</gene>
<proteinExistence type="predicted"/>
<feature type="domain" description="Ig-like" evidence="3">
    <location>
        <begin position="105"/>
        <end position="185"/>
    </location>
</feature>
<dbReference type="InterPro" id="IPR013783">
    <property type="entry name" value="Ig-like_fold"/>
</dbReference>
<dbReference type="Pfam" id="PF00656">
    <property type="entry name" value="Peptidase_C14"/>
    <property type="match status" value="1"/>
</dbReference>
<sequence>MLKDIQITEQPVCACVPLDYPLTLRCQAQGPTTLYYQWFMQRESTCQEIPGATQPELYIHAKQSNLYICRVNDKKYRTLFSNWVKVKVLRNIPAGTIPPDWNGRPIIVTEPVSAHVKCHNAVRLYCYALGLPAPEYQWYHNGLCLLHSREKEIKIKSVRQKDTGSYLCHVSNAYGEVWSEPVELIIEEDIILQGSPHPSVCPGLPPGHRFFATGKVALLIGNNGYQNHPNLLAPMVDVYELSVLLRKLGFCVLSLIDLTHEEMLISIRQFLQLLDKGAYGLFYYAGHGYEHSGRNYMVPIDAPQPYRPENCISVQRILQQMQDRKTALNVVLLDTCRKWYNSDCALSTVTPLKPLGNIVYGYATSENSEAYEVQDEAFSSGIFMTYLKKHILKEQKVTHMLDKVLEEIGKDPLVKGKQVMEIRHSLKEPRALTDRICFSGSEQLNRTVWDQHTKIPKQVVKFSCGVEAELRFKVMFSNLIHTFAKLTHNPSHLSSVRIILYKSMDNLGSSNNRLDPVDSLLTMEDDGEVDYILRLCSLQKYKNNIIIKIDLHYTSMDTGEMVQESLEHIIPIPWIAGLLNKTNTFCQERNQTSGATAKDSIPNLKNHLSNMSMDKEPPLAHLTDAAVMPTSCQSKSNREPEENDEGEILTDL</sequence>
<dbReference type="InterPro" id="IPR007110">
    <property type="entry name" value="Ig-like_dom"/>
</dbReference>
<dbReference type="AlphaFoldDB" id="A0AAV7BUW3"/>
<dbReference type="InterPro" id="IPR029030">
    <property type="entry name" value="Caspase-like_dom_sf"/>
</dbReference>
<evidence type="ECO:0000259" key="3">
    <source>
        <dbReference type="PROSITE" id="PS50835"/>
    </source>
</evidence>
<dbReference type="SUPFAM" id="SSF48726">
    <property type="entry name" value="Immunoglobulin"/>
    <property type="match status" value="2"/>
</dbReference>
<dbReference type="Gene3D" id="2.60.40.10">
    <property type="entry name" value="Immunoglobulins"/>
    <property type="match status" value="1"/>
</dbReference>
<name>A0AAV7BUW3_ENGPU</name>
<organism evidence="4 5">
    <name type="scientific">Engystomops pustulosus</name>
    <name type="common">Tungara frog</name>
    <name type="synonym">Physalaemus pustulosus</name>
    <dbReference type="NCBI Taxonomy" id="76066"/>
    <lineage>
        <taxon>Eukaryota</taxon>
        <taxon>Metazoa</taxon>
        <taxon>Chordata</taxon>
        <taxon>Craniata</taxon>
        <taxon>Vertebrata</taxon>
        <taxon>Euteleostomi</taxon>
        <taxon>Amphibia</taxon>
        <taxon>Batrachia</taxon>
        <taxon>Anura</taxon>
        <taxon>Neobatrachia</taxon>
        <taxon>Hyloidea</taxon>
        <taxon>Leptodactylidae</taxon>
        <taxon>Leiuperinae</taxon>
        <taxon>Engystomops</taxon>
    </lineage>
</organism>
<dbReference type="InterPro" id="IPR033540">
    <property type="entry name" value="MALT1_IG-like_dom_sf"/>
</dbReference>
<dbReference type="SMART" id="SM00409">
    <property type="entry name" value="IG"/>
    <property type="match status" value="2"/>
</dbReference>
<dbReference type="InterPro" id="IPR003599">
    <property type="entry name" value="Ig_sub"/>
</dbReference>
<dbReference type="Pfam" id="PF18703">
    <property type="entry name" value="MALT1_Ig"/>
    <property type="match status" value="1"/>
</dbReference>
<evidence type="ECO:0000313" key="5">
    <source>
        <dbReference type="Proteomes" id="UP000824782"/>
    </source>
</evidence>
<dbReference type="GO" id="GO:0006508">
    <property type="term" value="P:proteolysis"/>
    <property type="evidence" value="ECO:0007669"/>
    <property type="project" value="InterPro"/>
</dbReference>
<evidence type="ECO:0000256" key="1">
    <source>
        <dbReference type="SAM" id="MobiDB-lite"/>
    </source>
</evidence>
<dbReference type="PANTHER" id="PTHR22576">
    <property type="entry name" value="MUCOSA ASSOCIATED LYMPHOID TISSUE LYMPHOMA TRANSLOCATION PROTEIN 1/PARACASPASE"/>
    <property type="match status" value="1"/>
</dbReference>
<feature type="region of interest" description="Disordered" evidence="1">
    <location>
        <begin position="629"/>
        <end position="652"/>
    </location>
</feature>
<keyword evidence="5" id="KW-1185">Reference proteome</keyword>
<feature type="domain" description="Ig-like" evidence="3">
    <location>
        <begin position="22"/>
        <end position="80"/>
    </location>
</feature>
<protein>
    <recommendedName>
        <fullName evidence="6">Mucosa-associated lymphoid tissue lymphoma translocation protein 1</fullName>
    </recommendedName>
</protein>
<dbReference type="Gene3D" id="3.40.50.1460">
    <property type="match status" value="1"/>
</dbReference>
<accession>A0AAV7BUW3</accession>
<dbReference type="PROSITE" id="PS50208">
    <property type="entry name" value="CASPASE_P20"/>
    <property type="match status" value="1"/>
</dbReference>
<dbReference type="InterPro" id="IPR001309">
    <property type="entry name" value="Pept_C14_p20"/>
</dbReference>
<dbReference type="InterPro" id="IPR011600">
    <property type="entry name" value="Pept_C14_caspase"/>
</dbReference>
<dbReference type="InterPro" id="IPR041077">
    <property type="entry name" value="MALT1_Ig"/>
</dbReference>
<feature type="compositionally biased region" description="Acidic residues" evidence="1">
    <location>
        <begin position="641"/>
        <end position="652"/>
    </location>
</feature>
<evidence type="ECO:0000313" key="4">
    <source>
        <dbReference type="EMBL" id="KAG8576414.1"/>
    </source>
</evidence>
<reference evidence="4" key="1">
    <citation type="thesis" date="2020" institute="ProQuest LLC" country="789 East Eisenhower Parkway, Ann Arbor, MI, USA">
        <title>Comparative Genomics and Chromosome Evolution.</title>
        <authorList>
            <person name="Mudd A.B."/>
        </authorList>
    </citation>
    <scope>NUCLEOTIDE SEQUENCE</scope>
    <source>
        <strain evidence="4">237g6f4</strain>
        <tissue evidence="4">Blood</tissue>
    </source>
</reference>
<evidence type="ECO:0008006" key="6">
    <source>
        <dbReference type="Google" id="ProtNLM"/>
    </source>
</evidence>
<comment type="caution">
    <text evidence="4">The sequence shown here is derived from an EMBL/GenBank/DDBJ whole genome shotgun (WGS) entry which is preliminary data.</text>
</comment>